<sequence>MVLLGFVFVHDELLPQMQLSSFSEGPDYTNFHDDIGEEEASFFFSPHQNGRYSDMAVKEFGFPNETILTTGASHANLTSNNVTDHALLISNDSKRPAVIRPSPRREHEFSAMKLHPYRDTSSISLAL</sequence>
<accession>A0A9K3PR88</accession>
<comment type="caution">
    <text evidence="1">The sequence shown here is derived from an EMBL/GenBank/DDBJ whole genome shotgun (WGS) entry which is preliminary data.</text>
</comment>
<evidence type="ECO:0000313" key="1">
    <source>
        <dbReference type="EMBL" id="KAG7356980.1"/>
    </source>
</evidence>
<dbReference type="Proteomes" id="UP000693970">
    <property type="component" value="Unassembled WGS sequence"/>
</dbReference>
<organism evidence="1 2">
    <name type="scientific">Nitzschia inconspicua</name>
    <dbReference type="NCBI Taxonomy" id="303405"/>
    <lineage>
        <taxon>Eukaryota</taxon>
        <taxon>Sar</taxon>
        <taxon>Stramenopiles</taxon>
        <taxon>Ochrophyta</taxon>
        <taxon>Bacillariophyta</taxon>
        <taxon>Bacillariophyceae</taxon>
        <taxon>Bacillariophycidae</taxon>
        <taxon>Bacillariales</taxon>
        <taxon>Bacillariaceae</taxon>
        <taxon>Nitzschia</taxon>
    </lineage>
</organism>
<dbReference type="EMBL" id="JAGRRH010000015">
    <property type="protein sequence ID" value="KAG7356980.1"/>
    <property type="molecule type" value="Genomic_DNA"/>
</dbReference>
<reference evidence="1" key="1">
    <citation type="journal article" date="2021" name="Sci. Rep.">
        <title>Diploid genomic architecture of Nitzschia inconspicua, an elite biomass production diatom.</title>
        <authorList>
            <person name="Oliver A."/>
            <person name="Podell S."/>
            <person name="Pinowska A."/>
            <person name="Traller J.C."/>
            <person name="Smith S.R."/>
            <person name="McClure R."/>
            <person name="Beliaev A."/>
            <person name="Bohutskyi P."/>
            <person name="Hill E.A."/>
            <person name="Rabines A."/>
            <person name="Zheng H."/>
            <person name="Allen L.Z."/>
            <person name="Kuo A."/>
            <person name="Grigoriev I.V."/>
            <person name="Allen A.E."/>
            <person name="Hazlebeck D."/>
            <person name="Allen E.E."/>
        </authorList>
    </citation>
    <scope>NUCLEOTIDE SEQUENCE</scope>
    <source>
        <strain evidence="1">Hildebrandi</strain>
    </source>
</reference>
<name>A0A9K3PR88_9STRA</name>
<dbReference type="AlphaFoldDB" id="A0A9K3PR88"/>
<protein>
    <submittedName>
        <fullName evidence="1">Uncharacterized protein</fullName>
    </submittedName>
</protein>
<proteinExistence type="predicted"/>
<gene>
    <name evidence="1" type="ORF">IV203_001668</name>
</gene>
<reference evidence="1" key="2">
    <citation type="submission" date="2021-04" db="EMBL/GenBank/DDBJ databases">
        <authorList>
            <person name="Podell S."/>
        </authorList>
    </citation>
    <scope>NUCLEOTIDE SEQUENCE</scope>
    <source>
        <strain evidence="1">Hildebrandi</strain>
    </source>
</reference>
<evidence type="ECO:0000313" key="2">
    <source>
        <dbReference type="Proteomes" id="UP000693970"/>
    </source>
</evidence>
<keyword evidence="2" id="KW-1185">Reference proteome</keyword>